<feature type="transmembrane region" description="Helical" evidence="2">
    <location>
        <begin position="135"/>
        <end position="155"/>
    </location>
</feature>
<evidence type="ECO:0000256" key="1">
    <source>
        <dbReference type="SAM" id="MobiDB-lite"/>
    </source>
</evidence>
<keyword evidence="2" id="KW-0472">Membrane</keyword>
<dbReference type="EMBL" id="JAFKDB010000008">
    <property type="protein sequence ID" value="MBN7769809.1"/>
    <property type="molecule type" value="Genomic_DNA"/>
</dbReference>
<evidence type="ECO:0000256" key="2">
    <source>
        <dbReference type="SAM" id="Phobius"/>
    </source>
</evidence>
<evidence type="ECO:0000313" key="4">
    <source>
        <dbReference type="Proteomes" id="UP000664344"/>
    </source>
</evidence>
<comment type="caution">
    <text evidence="3">The sequence shown here is derived from an EMBL/GenBank/DDBJ whole genome shotgun (WGS) entry which is preliminary data.</text>
</comment>
<feature type="transmembrane region" description="Helical" evidence="2">
    <location>
        <begin position="76"/>
        <end position="99"/>
    </location>
</feature>
<dbReference type="Proteomes" id="UP000664344">
    <property type="component" value="Unassembled WGS sequence"/>
</dbReference>
<protein>
    <submittedName>
        <fullName evidence="3">Uncharacterized protein</fullName>
    </submittedName>
</protein>
<dbReference type="RefSeq" id="WP_206557197.1">
    <property type="nucleotide sequence ID" value="NZ_JAFKDB010000008.1"/>
</dbReference>
<keyword evidence="2" id="KW-0812">Transmembrane</keyword>
<feature type="transmembrane region" description="Helical" evidence="2">
    <location>
        <begin position="111"/>
        <end position="129"/>
    </location>
</feature>
<organism evidence="3 4">
    <name type="scientific">Marinobacter daepoensis</name>
    <dbReference type="NCBI Taxonomy" id="262077"/>
    <lineage>
        <taxon>Bacteria</taxon>
        <taxon>Pseudomonadati</taxon>
        <taxon>Pseudomonadota</taxon>
        <taxon>Gammaproteobacteria</taxon>
        <taxon>Pseudomonadales</taxon>
        <taxon>Marinobacteraceae</taxon>
        <taxon>Marinobacter</taxon>
    </lineage>
</organism>
<feature type="transmembrane region" description="Helical" evidence="2">
    <location>
        <begin position="36"/>
        <end position="64"/>
    </location>
</feature>
<evidence type="ECO:0000313" key="3">
    <source>
        <dbReference type="EMBL" id="MBN7769809.1"/>
    </source>
</evidence>
<sequence>MAQRSVPVHNHAMHRMPKPPLRSSLTTTNMKAVSRVLLTIEVFVCFAPVAYIWLLSLVAFPVMIMIFVEGGAPGSLAAPIATILGGPGLLGAGALFVALDSGKLMISKRKLWVFLVSGWIASAIGASMVGFGGVAIWAIFSAPVLASVHFLYLWLRAASNG</sequence>
<keyword evidence="4" id="KW-1185">Reference proteome</keyword>
<name>A0ABS3BDC2_9GAMM</name>
<proteinExistence type="predicted"/>
<accession>A0ABS3BDC2</accession>
<keyword evidence="2" id="KW-1133">Transmembrane helix</keyword>
<feature type="region of interest" description="Disordered" evidence="1">
    <location>
        <begin position="1"/>
        <end position="23"/>
    </location>
</feature>
<reference evidence="3 4" key="1">
    <citation type="submission" date="2021-02" db="EMBL/GenBank/DDBJ databases">
        <title>PHA producing bacteria isolated from coastal sediment in Guangdong, Shenzhen.</title>
        <authorList>
            <person name="Zheng W."/>
            <person name="Yu S."/>
            <person name="Huang Y."/>
        </authorList>
    </citation>
    <scope>NUCLEOTIDE SEQUENCE [LARGE SCALE GENOMIC DNA]</scope>
    <source>
        <strain evidence="3 4">TN21-5</strain>
    </source>
</reference>
<gene>
    <name evidence="3" type="ORF">JYP53_07850</name>
</gene>